<dbReference type="AlphaFoldDB" id="A0A5J4NU79"/>
<accession>A0A5J4NU79</accession>
<dbReference type="Gene3D" id="3.30.420.10">
    <property type="entry name" value="Ribonuclease H-like superfamily/Ribonuclease H"/>
    <property type="match status" value="1"/>
</dbReference>
<reference evidence="3 4" key="1">
    <citation type="journal article" date="2019" name="Gigascience">
        <title>Whole-genome sequence of the oriental lung fluke Paragonimus westermani.</title>
        <authorList>
            <person name="Oey H."/>
            <person name="Zakrzewski M."/>
            <person name="Narain K."/>
            <person name="Devi K.R."/>
            <person name="Agatsuma T."/>
            <person name="Nawaratna S."/>
            <person name="Gobert G.N."/>
            <person name="Jones M.K."/>
            <person name="Ragan M.A."/>
            <person name="McManus D.P."/>
            <person name="Krause L."/>
        </authorList>
    </citation>
    <scope>NUCLEOTIDE SEQUENCE [LARGE SCALE GENOMIC DNA]</scope>
    <source>
        <strain evidence="3 4">IND2009</strain>
    </source>
</reference>
<protein>
    <recommendedName>
        <fullName evidence="2">Integrase catalytic domain-containing protein</fullName>
    </recommendedName>
</protein>
<dbReference type="InterPro" id="IPR001584">
    <property type="entry name" value="Integrase_cat-core"/>
</dbReference>
<proteinExistence type="predicted"/>
<dbReference type="InterPro" id="IPR012337">
    <property type="entry name" value="RNaseH-like_sf"/>
</dbReference>
<evidence type="ECO:0000313" key="4">
    <source>
        <dbReference type="Proteomes" id="UP000324629"/>
    </source>
</evidence>
<dbReference type="GO" id="GO:0015074">
    <property type="term" value="P:DNA integration"/>
    <property type="evidence" value="ECO:0007669"/>
    <property type="project" value="InterPro"/>
</dbReference>
<gene>
    <name evidence="3" type="ORF">DEA37_0007301</name>
</gene>
<keyword evidence="4" id="KW-1185">Reference proteome</keyword>
<evidence type="ECO:0000313" key="3">
    <source>
        <dbReference type="EMBL" id="KAA3678648.1"/>
    </source>
</evidence>
<feature type="region of interest" description="Disordered" evidence="1">
    <location>
        <begin position="271"/>
        <end position="290"/>
    </location>
</feature>
<dbReference type="PROSITE" id="PS50994">
    <property type="entry name" value="INTEGRASE"/>
    <property type="match status" value="1"/>
</dbReference>
<name>A0A5J4NU79_9TREM</name>
<dbReference type="PANTHER" id="PTHR37984:SF15">
    <property type="entry name" value="INTEGRASE CATALYTIC DOMAIN-CONTAINING PROTEIN"/>
    <property type="match status" value="1"/>
</dbReference>
<organism evidence="3 4">
    <name type="scientific">Paragonimus westermani</name>
    <dbReference type="NCBI Taxonomy" id="34504"/>
    <lineage>
        <taxon>Eukaryota</taxon>
        <taxon>Metazoa</taxon>
        <taxon>Spiralia</taxon>
        <taxon>Lophotrochozoa</taxon>
        <taxon>Platyhelminthes</taxon>
        <taxon>Trematoda</taxon>
        <taxon>Digenea</taxon>
        <taxon>Plagiorchiida</taxon>
        <taxon>Troglotremata</taxon>
        <taxon>Troglotrematidae</taxon>
        <taxon>Paragonimus</taxon>
    </lineage>
</organism>
<dbReference type="InterPro" id="IPR036397">
    <property type="entry name" value="RNaseH_sf"/>
</dbReference>
<dbReference type="InterPro" id="IPR050951">
    <property type="entry name" value="Retrovirus_Pol_polyprotein"/>
</dbReference>
<dbReference type="GO" id="GO:0003676">
    <property type="term" value="F:nucleic acid binding"/>
    <property type="evidence" value="ECO:0007669"/>
    <property type="project" value="InterPro"/>
</dbReference>
<dbReference type="EMBL" id="QNGE01001013">
    <property type="protein sequence ID" value="KAA3678648.1"/>
    <property type="molecule type" value="Genomic_DNA"/>
</dbReference>
<feature type="domain" description="Integrase catalytic" evidence="2">
    <location>
        <begin position="1"/>
        <end position="119"/>
    </location>
</feature>
<sequence length="290" mass="32387">MPIQEASTMTSLFVNEWVACSGSPIELHSDQGAAFESCLLEEVCRMVRIHETRTTPYHPQSNGLVERTNRAVMTILRAFIERHPSDRWDKILPQCLLACRAAFHSITEYTPSLITLGHELRPTTEVLTPLAPAECIGLPHNVKELGERLRVAHKIAAQHQSESQPHQKSCYDRTANGPVYRIWDRVWLYRPRPTLGAAQTFHRLWLGPLVTVHVRSPTVHVIRDTTNLTADVLTVHYNQLKPAQTPEEAQMRPQSVPPGSVPIAEQTVEIPAEGGCSNIDGTEALGSVPR</sequence>
<dbReference type="SUPFAM" id="SSF53098">
    <property type="entry name" value="Ribonuclease H-like"/>
    <property type="match status" value="1"/>
</dbReference>
<dbReference type="Proteomes" id="UP000324629">
    <property type="component" value="Unassembled WGS sequence"/>
</dbReference>
<evidence type="ECO:0000256" key="1">
    <source>
        <dbReference type="SAM" id="MobiDB-lite"/>
    </source>
</evidence>
<comment type="caution">
    <text evidence="3">The sequence shown here is derived from an EMBL/GenBank/DDBJ whole genome shotgun (WGS) entry which is preliminary data.</text>
</comment>
<evidence type="ECO:0000259" key="2">
    <source>
        <dbReference type="PROSITE" id="PS50994"/>
    </source>
</evidence>
<dbReference type="PANTHER" id="PTHR37984">
    <property type="entry name" value="PROTEIN CBG26694"/>
    <property type="match status" value="1"/>
</dbReference>